<keyword evidence="9" id="KW-0206">Cytoskeleton</keyword>
<dbReference type="SMART" id="SM00252">
    <property type="entry name" value="SH2"/>
    <property type="match status" value="1"/>
</dbReference>
<dbReference type="OrthoDB" id="6108017at2759"/>
<proteinExistence type="inferred from homology"/>
<keyword evidence="4" id="KW-0677">Repeat</keyword>
<evidence type="ECO:0000256" key="12">
    <source>
        <dbReference type="PROSITE-ProRule" id="PRU00782"/>
    </source>
</evidence>
<keyword evidence="8 12" id="KW-0505">Motor protein</keyword>
<evidence type="ECO:0000256" key="8">
    <source>
        <dbReference type="ARBA" id="ARBA00023175"/>
    </source>
</evidence>
<dbReference type="PROSITE" id="PS50001">
    <property type="entry name" value="SH2"/>
    <property type="match status" value="1"/>
</dbReference>
<keyword evidence="7 12" id="KW-0518">Myosin</keyword>
<keyword evidence="10" id="KW-0966">Cell projection</keyword>
<keyword evidence="6 12" id="KW-0067">ATP-binding</keyword>
<evidence type="ECO:0000256" key="10">
    <source>
        <dbReference type="ARBA" id="ARBA00023273"/>
    </source>
</evidence>
<dbReference type="PROSITE" id="PS51456">
    <property type="entry name" value="MYOSIN_MOTOR"/>
    <property type="match status" value="1"/>
</dbReference>
<dbReference type="InterPro" id="IPR001609">
    <property type="entry name" value="Myosin_head_motor_dom-like"/>
</dbReference>
<dbReference type="CDD" id="cd00124">
    <property type="entry name" value="MYSc"/>
    <property type="match status" value="1"/>
</dbReference>
<dbReference type="Proteomes" id="UP000007799">
    <property type="component" value="Unassembled WGS sequence"/>
</dbReference>
<evidence type="ECO:0000256" key="3">
    <source>
        <dbReference type="ARBA" id="ARBA00022490"/>
    </source>
</evidence>
<evidence type="ECO:0000256" key="1">
    <source>
        <dbReference type="ARBA" id="ARBA00004245"/>
    </source>
</evidence>
<evidence type="ECO:0000256" key="6">
    <source>
        <dbReference type="ARBA" id="ARBA00022840"/>
    </source>
</evidence>
<dbReference type="CDD" id="cd00173">
    <property type="entry name" value="SH2"/>
    <property type="match status" value="1"/>
</dbReference>
<dbReference type="GeneID" id="16073473"/>
<dbReference type="Gene3D" id="3.40.850.10">
    <property type="entry name" value="Kinesin motor domain"/>
    <property type="match status" value="1"/>
</dbReference>
<dbReference type="PANTHER" id="PTHR46256:SF5">
    <property type="entry name" value="MYOSIN-IIIB-LIKE"/>
    <property type="match status" value="1"/>
</dbReference>
<protein>
    <submittedName>
        <fullName evidence="15">Myosin heavy chain</fullName>
    </submittedName>
</protein>
<evidence type="ECO:0000259" key="14">
    <source>
        <dbReference type="PROSITE" id="PS51456"/>
    </source>
</evidence>
<feature type="domain" description="Myosin motor" evidence="14">
    <location>
        <begin position="9"/>
        <end position="720"/>
    </location>
</feature>
<dbReference type="GO" id="GO:0005524">
    <property type="term" value="F:ATP binding"/>
    <property type="evidence" value="ECO:0007669"/>
    <property type="project" value="UniProtKB-UniRule"/>
</dbReference>
<name>F2UDE8_SALR5</name>
<evidence type="ECO:0000256" key="4">
    <source>
        <dbReference type="ARBA" id="ARBA00022737"/>
    </source>
</evidence>
<dbReference type="InterPro" id="IPR000980">
    <property type="entry name" value="SH2"/>
</dbReference>
<dbReference type="GO" id="GO:0042995">
    <property type="term" value="C:cell projection"/>
    <property type="evidence" value="ECO:0007669"/>
    <property type="project" value="UniProtKB-SubCell"/>
</dbReference>
<dbReference type="InParanoid" id="F2UDE8"/>
<dbReference type="InterPro" id="IPR052409">
    <property type="entry name" value="Myosin-III_kinase_activity"/>
</dbReference>
<dbReference type="PRINTS" id="PR00193">
    <property type="entry name" value="MYOSINHEAVY"/>
</dbReference>
<accession>F2UDE8</accession>
<keyword evidence="3" id="KW-0963">Cytoplasm</keyword>
<dbReference type="Pfam" id="PF00063">
    <property type="entry name" value="Myosin_head"/>
    <property type="match status" value="1"/>
</dbReference>
<dbReference type="InterPro" id="IPR036961">
    <property type="entry name" value="Kinesin_motor_dom_sf"/>
</dbReference>
<dbReference type="OMA" id="MELDEYA"/>
<dbReference type="GO" id="GO:0016459">
    <property type="term" value="C:myosin complex"/>
    <property type="evidence" value="ECO:0007669"/>
    <property type="project" value="UniProtKB-KW"/>
</dbReference>
<dbReference type="eggNOG" id="KOG4229">
    <property type="taxonomic scope" value="Eukaryota"/>
</dbReference>
<dbReference type="GO" id="GO:0003779">
    <property type="term" value="F:actin binding"/>
    <property type="evidence" value="ECO:0007669"/>
    <property type="project" value="UniProtKB-KW"/>
</dbReference>
<feature type="domain" description="SH2" evidence="13">
    <location>
        <begin position="851"/>
        <end position="945"/>
    </location>
</feature>
<comment type="similarity">
    <text evidence="12">Belongs to the TRAFAC class myosin-kinesin ATPase superfamily. Myosin family.</text>
</comment>
<dbReference type="GO" id="GO:0000146">
    <property type="term" value="F:microfilament motor activity"/>
    <property type="evidence" value="ECO:0007669"/>
    <property type="project" value="TreeGrafter"/>
</dbReference>
<dbReference type="KEGG" id="sre:PTSG_06008"/>
<keyword evidence="11" id="KW-0727">SH2 domain</keyword>
<dbReference type="EMBL" id="GL832969">
    <property type="protein sequence ID" value="EGD74643.1"/>
    <property type="molecule type" value="Genomic_DNA"/>
</dbReference>
<dbReference type="Gene3D" id="1.20.58.530">
    <property type="match status" value="1"/>
</dbReference>
<evidence type="ECO:0000256" key="7">
    <source>
        <dbReference type="ARBA" id="ARBA00023123"/>
    </source>
</evidence>
<dbReference type="SUPFAM" id="SSF52540">
    <property type="entry name" value="P-loop containing nucleoside triphosphate hydrolases"/>
    <property type="match status" value="1"/>
</dbReference>
<dbReference type="GO" id="GO:0004674">
    <property type="term" value="F:protein serine/threonine kinase activity"/>
    <property type="evidence" value="ECO:0007669"/>
    <property type="project" value="TreeGrafter"/>
</dbReference>
<dbReference type="InterPro" id="IPR027417">
    <property type="entry name" value="P-loop_NTPase"/>
</dbReference>
<dbReference type="Gene3D" id="3.30.505.10">
    <property type="entry name" value="SH2 domain"/>
    <property type="match status" value="1"/>
</dbReference>
<evidence type="ECO:0000259" key="13">
    <source>
        <dbReference type="PROSITE" id="PS50001"/>
    </source>
</evidence>
<evidence type="ECO:0000256" key="5">
    <source>
        <dbReference type="ARBA" id="ARBA00022741"/>
    </source>
</evidence>
<evidence type="ECO:0000256" key="11">
    <source>
        <dbReference type="PROSITE-ProRule" id="PRU00191"/>
    </source>
</evidence>
<dbReference type="RefSeq" id="XP_004992900.1">
    <property type="nucleotide sequence ID" value="XM_004992843.1"/>
</dbReference>
<gene>
    <name evidence="15" type="ORF">PTSG_06008</name>
</gene>
<comment type="subcellular location">
    <subcellularLocation>
        <location evidence="2">Cell projection</location>
    </subcellularLocation>
    <subcellularLocation>
        <location evidence="1">Cytoplasm</location>
        <location evidence="1">Cytoskeleton</location>
    </subcellularLocation>
</comment>
<dbReference type="Gene3D" id="1.20.5.4820">
    <property type="match status" value="1"/>
</dbReference>
<dbReference type="SMART" id="SM00242">
    <property type="entry name" value="MYSc"/>
    <property type="match status" value="1"/>
</dbReference>
<reference evidence="15" key="1">
    <citation type="submission" date="2009-08" db="EMBL/GenBank/DDBJ databases">
        <title>Annotation of Salpingoeca rosetta.</title>
        <authorList>
            <consortium name="The Broad Institute Genome Sequencing Platform"/>
            <person name="Russ C."/>
            <person name="Cuomo C."/>
            <person name="Burger G."/>
            <person name="Gray M.W."/>
            <person name="Holland P.W.H."/>
            <person name="King N."/>
            <person name="Lang F.B.F."/>
            <person name="Roger A.J."/>
            <person name="Ruiz-Trillo I."/>
            <person name="Young S.K."/>
            <person name="Zeng Q."/>
            <person name="Gargeya S."/>
            <person name="Alvarado L."/>
            <person name="Berlin A."/>
            <person name="Chapman S.B."/>
            <person name="Chen Z."/>
            <person name="Freedman E."/>
            <person name="Gellesch M."/>
            <person name="Goldberg J."/>
            <person name="Griggs A."/>
            <person name="Gujja S."/>
            <person name="Heilman E."/>
            <person name="Heiman D."/>
            <person name="Howarth C."/>
            <person name="Mehta T."/>
            <person name="Neiman D."/>
            <person name="Pearson M."/>
            <person name="Roberts A."/>
            <person name="Saif S."/>
            <person name="Shea T."/>
            <person name="Shenoy N."/>
            <person name="Sisk P."/>
            <person name="Stolte C."/>
            <person name="Sykes S."/>
            <person name="White J."/>
            <person name="Yandava C."/>
            <person name="Haas B."/>
            <person name="Nusbaum C."/>
            <person name="Birren B."/>
        </authorList>
    </citation>
    <scope>NUCLEOTIDE SEQUENCE [LARGE SCALE GENOMIC DNA]</scope>
    <source>
        <strain evidence="15">ATCC 50818</strain>
    </source>
</reference>
<evidence type="ECO:0000256" key="9">
    <source>
        <dbReference type="ARBA" id="ARBA00023212"/>
    </source>
</evidence>
<keyword evidence="16" id="KW-1185">Reference proteome</keyword>
<keyword evidence="5 12" id="KW-0547">Nucleotide-binding</keyword>
<keyword evidence="12" id="KW-0009">Actin-binding</keyword>
<dbReference type="InterPro" id="IPR036860">
    <property type="entry name" value="SH2_dom_sf"/>
</dbReference>
<dbReference type="FunFam" id="3.40.850.10:FF:000008">
    <property type="entry name" value="Putative unconventional myosin-IXa"/>
    <property type="match status" value="1"/>
</dbReference>
<sequence>MALPGHKLGQTENLTELENLNEETLLAELKARYDRDVIYTYVGEILVAVNPFKMIEGIYDVSKSVVYANMGDRSAEPPHLFAVADGAFQAMVNTAPGPTANQVCVISGESGAGKTESAKLFMKHIIYLSTKTSSNAEGNAAHGLEEKIIQLNPLLEAFGNAQTLMNDNSSRFGKFVQLRFNASHHIEGALMSDYLLEKSRVVNQGDGERNFHVFYLFFAGLTDADRERYSLSDPEEHRYINGNDVALGDISSGKLGPMYKELAECIRIVGFTDQQMNNLWALLAGILHTGDIEFGGDEEAYLVSADDVVAKCTTNLGIVQDVLVEALTSSINITRGESIVRKYKPYEAEDARDAMAKSLYGKAFRWIVNQVNKLLGPKTKRMNPTDKNIGILDIFGFECFDVNSFEQLLINLANERLQQFFNDHIFKMELDEYAKEGVDGSKITYEDNTALLDLFMTRPTGLLALCDEEALFPKGSDKSMVEKFHSNLHGKKGYEKPRGNDPKFTIHHYAGPVEYQAEGFIDKNRDTLPIDVVGALRLSDNDLVRELFEGDTEDAAAAKKGKGKRDAANAKKNLRKSMKKAAKAQAKAKKTTVGADFKDSLIKLMAEMSNASPHFIRCIKPNHQKAPGMFEDEMVTKQLRYTGMLETTRIRKEGYAFRPTFGDFLHRYKMLGFPFSANPPATAASCTQVLDKAGITGWQVGKTKVFLRYFHIDELNEKFLPFPLAAQKLTKVARGFNARAEVRKLKAAAAEEAKRVNRLFTTAEQLINDTHSVLLALCDEDNARPADFFVKPAPKPKEYQDKAMQKLAKKAQSKKAQSKKGFSRAQSIKWFREVEMKKGAGVSSAGTFEEWFHGVITRKQSEELLQDKQPGTFLVRVSESRFGYSLSHKVANGQRIKHYMIDQTPDGQYQVVGNRKLFGSLNELVQYHHTHKIVSGDPVCLVHPCGQEGDVDDRAELVDKKHRNMLG</sequence>
<dbReference type="SUPFAM" id="SSF55550">
    <property type="entry name" value="SH2 domain"/>
    <property type="match status" value="1"/>
</dbReference>
<feature type="region of interest" description="Actin-binding" evidence="12">
    <location>
        <begin position="601"/>
        <end position="623"/>
    </location>
</feature>
<dbReference type="GO" id="GO:0030832">
    <property type="term" value="P:regulation of actin filament length"/>
    <property type="evidence" value="ECO:0007669"/>
    <property type="project" value="TreeGrafter"/>
</dbReference>
<organism evidence="16">
    <name type="scientific">Salpingoeca rosetta (strain ATCC 50818 / BSB-021)</name>
    <dbReference type="NCBI Taxonomy" id="946362"/>
    <lineage>
        <taxon>Eukaryota</taxon>
        <taxon>Choanoflagellata</taxon>
        <taxon>Craspedida</taxon>
        <taxon>Salpingoecidae</taxon>
        <taxon>Salpingoeca</taxon>
    </lineage>
</organism>
<evidence type="ECO:0000313" key="16">
    <source>
        <dbReference type="Proteomes" id="UP000007799"/>
    </source>
</evidence>
<evidence type="ECO:0000313" key="15">
    <source>
        <dbReference type="EMBL" id="EGD74643.1"/>
    </source>
</evidence>
<evidence type="ECO:0000256" key="2">
    <source>
        <dbReference type="ARBA" id="ARBA00004316"/>
    </source>
</evidence>
<dbReference type="PRINTS" id="PR00401">
    <property type="entry name" value="SH2DOMAIN"/>
</dbReference>
<dbReference type="Gene3D" id="1.10.10.820">
    <property type="match status" value="1"/>
</dbReference>
<dbReference type="PANTHER" id="PTHR46256">
    <property type="entry name" value="AGAP011099-PA"/>
    <property type="match status" value="1"/>
</dbReference>
<dbReference type="Gene3D" id="1.20.120.720">
    <property type="entry name" value="Myosin VI head, motor domain, U50 subdomain"/>
    <property type="match status" value="1"/>
</dbReference>
<dbReference type="STRING" id="946362.F2UDE8"/>
<dbReference type="Pfam" id="PF00017">
    <property type="entry name" value="SH2"/>
    <property type="match status" value="1"/>
</dbReference>
<dbReference type="AlphaFoldDB" id="F2UDE8"/>
<feature type="binding site" evidence="12">
    <location>
        <begin position="108"/>
        <end position="115"/>
    </location>
    <ligand>
        <name>ATP</name>
        <dbReference type="ChEBI" id="CHEBI:30616"/>
    </ligand>
</feature>